<feature type="transmembrane region" description="Helical" evidence="6">
    <location>
        <begin position="111"/>
        <end position="139"/>
    </location>
</feature>
<keyword evidence="3 6" id="KW-1133">Transmembrane helix</keyword>
<feature type="transmembrane region" description="Helical" evidence="6">
    <location>
        <begin position="329"/>
        <end position="350"/>
    </location>
</feature>
<feature type="transmembrane region" description="Helical" evidence="6">
    <location>
        <begin position="291"/>
        <end position="308"/>
    </location>
</feature>
<dbReference type="Proteomes" id="UP000566819">
    <property type="component" value="Unassembled WGS sequence"/>
</dbReference>
<dbReference type="PANTHER" id="PTHR23502">
    <property type="entry name" value="MAJOR FACILITATOR SUPERFAMILY"/>
    <property type="match status" value="1"/>
</dbReference>
<feature type="transmembrane region" description="Helical" evidence="6">
    <location>
        <begin position="171"/>
        <end position="193"/>
    </location>
</feature>
<keyword evidence="4 6" id="KW-0472">Membrane</keyword>
<evidence type="ECO:0000256" key="6">
    <source>
        <dbReference type="SAM" id="Phobius"/>
    </source>
</evidence>
<dbReference type="InterPro" id="IPR020846">
    <property type="entry name" value="MFS_dom"/>
</dbReference>
<keyword evidence="2 6" id="KW-0812">Transmembrane</keyword>
<accession>A0A8H4RT07</accession>
<proteinExistence type="predicted"/>
<dbReference type="Gene3D" id="1.20.1720.10">
    <property type="entry name" value="Multidrug resistance protein D"/>
    <property type="match status" value="1"/>
</dbReference>
<feature type="transmembrane region" description="Helical" evidence="6">
    <location>
        <begin position="356"/>
        <end position="378"/>
    </location>
</feature>
<comment type="subcellular location">
    <subcellularLocation>
        <location evidence="1">Membrane</location>
        <topology evidence="1">Multi-pass membrane protein</topology>
    </subcellularLocation>
</comment>
<dbReference type="SUPFAM" id="SSF103473">
    <property type="entry name" value="MFS general substrate transporter"/>
    <property type="match status" value="1"/>
</dbReference>
<dbReference type="OrthoDB" id="3538259at2759"/>
<dbReference type="Pfam" id="PF07690">
    <property type="entry name" value="MFS_1"/>
    <property type="match status" value="1"/>
</dbReference>
<dbReference type="InterPro" id="IPR011701">
    <property type="entry name" value="MFS"/>
</dbReference>
<evidence type="ECO:0000313" key="8">
    <source>
        <dbReference type="EMBL" id="KAF4635492.1"/>
    </source>
</evidence>
<dbReference type="InterPro" id="IPR036259">
    <property type="entry name" value="MFS_trans_sf"/>
</dbReference>
<evidence type="ECO:0000256" key="4">
    <source>
        <dbReference type="ARBA" id="ARBA00023136"/>
    </source>
</evidence>
<evidence type="ECO:0000259" key="7">
    <source>
        <dbReference type="PROSITE" id="PS50850"/>
    </source>
</evidence>
<dbReference type="EMBL" id="JAAMPI010000116">
    <property type="protein sequence ID" value="KAF4635492.1"/>
    <property type="molecule type" value="Genomic_DNA"/>
</dbReference>
<dbReference type="PANTHER" id="PTHR23502:SF171">
    <property type="entry name" value="MAJOR FACILITATOR SUPERFAMILY (MFS) PROFILE DOMAIN-CONTAINING PROTEIN"/>
    <property type="match status" value="1"/>
</dbReference>
<keyword evidence="9" id="KW-1185">Reference proteome</keyword>
<reference evidence="8 9" key="1">
    <citation type="submission" date="2020-03" db="EMBL/GenBank/DDBJ databases">
        <title>Draft Genome Sequence of Cudoniella acicularis.</title>
        <authorList>
            <person name="Buettner E."/>
            <person name="Kellner H."/>
        </authorList>
    </citation>
    <scope>NUCLEOTIDE SEQUENCE [LARGE SCALE GENOMIC DNA]</scope>
    <source>
        <strain evidence="8 9">DSM 108380</strain>
    </source>
</reference>
<feature type="transmembrane region" description="Helical" evidence="6">
    <location>
        <begin position="252"/>
        <end position="271"/>
    </location>
</feature>
<dbReference type="AlphaFoldDB" id="A0A8H4RT07"/>
<sequence>MHSREIPGVSNERSPLLQDESGHDDNRKRLELSTDNSSHPRAWSKWKKLANIAVVASMAPSSMFAPVIEKIADDLDATTREIIGFQTGFVIMLGIGPLVLAPLSETFGRKILYTTCFTIFTLLQIPTGLTLSLPVLIFLRTVAGFFGAVSVANGGGTISDMYEPNERAGIFGWYLLGPLLGPAIGPLLGEIILSELKWPTYVPAILAQRKKELEKTEGEGKYYFEGEDDRPLSIKPGQSVQRPIRILFTQPIILTIASYQALLFATAYSLYTQFSRIYGKMYGFNTLQVGLVYLGLGLGFLSAVWFLIPKIDTIYNALAKKHGKAKPEFRLPLANVGAILIPLTLFWFAWAVEYHAHWFVSVAAGYFYGIGQVAIFNCIQNYYINSFEKYAASTIAAGALFRSVIGGVVPLFTPMLLDKLGVGSSGSLDVLEELFAQMVSTLAALEIISNPETEHGQNG</sequence>
<evidence type="ECO:0000256" key="1">
    <source>
        <dbReference type="ARBA" id="ARBA00004141"/>
    </source>
</evidence>
<evidence type="ECO:0000256" key="3">
    <source>
        <dbReference type="ARBA" id="ARBA00022989"/>
    </source>
</evidence>
<feature type="region of interest" description="Disordered" evidence="5">
    <location>
        <begin position="1"/>
        <end position="40"/>
    </location>
</feature>
<organism evidence="8 9">
    <name type="scientific">Cudoniella acicularis</name>
    <dbReference type="NCBI Taxonomy" id="354080"/>
    <lineage>
        <taxon>Eukaryota</taxon>
        <taxon>Fungi</taxon>
        <taxon>Dikarya</taxon>
        <taxon>Ascomycota</taxon>
        <taxon>Pezizomycotina</taxon>
        <taxon>Leotiomycetes</taxon>
        <taxon>Helotiales</taxon>
        <taxon>Tricladiaceae</taxon>
        <taxon>Cudoniella</taxon>
    </lineage>
</organism>
<gene>
    <name evidence="8" type="ORF">G7Y89_g2595</name>
</gene>
<dbReference type="PROSITE" id="PS50850">
    <property type="entry name" value="MFS"/>
    <property type="match status" value="1"/>
</dbReference>
<feature type="transmembrane region" description="Helical" evidence="6">
    <location>
        <begin position="83"/>
        <end position="104"/>
    </location>
</feature>
<evidence type="ECO:0000313" key="9">
    <source>
        <dbReference type="Proteomes" id="UP000566819"/>
    </source>
</evidence>
<evidence type="ECO:0000256" key="2">
    <source>
        <dbReference type="ARBA" id="ARBA00022692"/>
    </source>
</evidence>
<comment type="caution">
    <text evidence="8">The sequence shown here is derived from an EMBL/GenBank/DDBJ whole genome shotgun (WGS) entry which is preliminary data.</text>
</comment>
<protein>
    <recommendedName>
        <fullName evidence="7">Major facilitator superfamily (MFS) profile domain-containing protein</fullName>
    </recommendedName>
</protein>
<evidence type="ECO:0000256" key="5">
    <source>
        <dbReference type="SAM" id="MobiDB-lite"/>
    </source>
</evidence>
<feature type="compositionally biased region" description="Basic and acidic residues" evidence="5">
    <location>
        <begin position="20"/>
        <end position="32"/>
    </location>
</feature>
<feature type="transmembrane region" description="Helical" evidence="6">
    <location>
        <begin position="390"/>
        <end position="412"/>
    </location>
</feature>
<feature type="transmembrane region" description="Helical" evidence="6">
    <location>
        <begin position="49"/>
        <end position="68"/>
    </location>
</feature>
<name>A0A8H4RT07_9HELO</name>
<dbReference type="GO" id="GO:0022857">
    <property type="term" value="F:transmembrane transporter activity"/>
    <property type="evidence" value="ECO:0007669"/>
    <property type="project" value="InterPro"/>
</dbReference>
<dbReference type="Gene3D" id="1.20.1250.20">
    <property type="entry name" value="MFS general substrate transporter like domains"/>
    <property type="match status" value="1"/>
</dbReference>
<feature type="domain" description="Major facilitator superfamily (MFS) profile" evidence="7">
    <location>
        <begin position="46"/>
        <end position="454"/>
    </location>
</feature>
<dbReference type="GO" id="GO:0005886">
    <property type="term" value="C:plasma membrane"/>
    <property type="evidence" value="ECO:0007669"/>
    <property type="project" value="TreeGrafter"/>
</dbReference>